<reference evidence="2" key="1">
    <citation type="submission" date="2023-06" db="EMBL/GenBank/DDBJ databases">
        <authorList>
            <person name="Delattre M."/>
        </authorList>
    </citation>
    <scope>NUCLEOTIDE SEQUENCE</scope>
    <source>
        <strain evidence="2">AF72</strain>
    </source>
</reference>
<feature type="non-terminal residue" evidence="2">
    <location>
        <position position="1"/>
    </location>
</feature>
<feature type="transmembrane region" description="Helical" evidence="1">
    <location>
        <begin position="88"/>
        <end position="108"/>
    </location>
</feature>
<dbReference type="Proteomes" id="UP001177023">
    <property type="component" value="Unassembled WGS sequence"/>
</dbReference>
<gene>
    <name evidence="2" type="ORF">MSPICULIGERA_LOCUS22113</name>
</gene>
<dbReference type="EMBL" id="CATQJA010002668">
    <property type="protein sequence ID" value="CAJ0584045.1"/>
    <property type="molecule type" value="Genomic_DNA"/>
</dbReference>
<keyword evidence="3" id="KW-1185">Reference proteome</keyword>
<proteinExistence type="predicted"/>
<sequence>MHPSEIRTKLGQQEVVRILNISITPDTYYYGTVYSYPDDHGGLAFNWAMIIGTTAISPFIFEFIPAIVMLLGGPTGIIPSEWGLCAPLFFSSYSSSDAILVLILFRAYRRRTRQILRLQFRPSASGQQGSKLDVYISEQLRISVPHLNRASKMELATFIATVLAISNSTQPQQQLQQQTGVAAVYGPHTCYQDANDNGKWALNTASAQKVYCENQKWCGKFASSSLVVWGCVASDSVCTKEGSYKLTVADTNGKNVKGHFYCCTGDYCNPASTYSISFALLAAVIVKIWCQL</sequence>
<keyword evidence="1" id="KW-0812">Transmembrane</keyword>
<dbReference type="AlphaFoldDB" id="A0AA36G9D7"/>
<name>A0AA36G9D7_9BILA</name>
<evidence type="ECO:0000313" key="3">
    <source>
        <dbReference type="Proteomes" id="UP001177023"/>
    </source>
</evidence>
<keyword evidence="1" id="KW-1133">Transmembrane helix</keyword>
<comment type="caution">
    <text evidence="2">The sequence shown here is derived from an EMBL/GenBank/DDBJ whole genome shotgun (WGS) entry which is preliminary data.</text>
</comment>
<protein>
    <submittedName>
        <fullName evidence="2">Uncharacterized protein</fullName>
    </submittedName>
</protein>
<evidence type="ECO:0000313" key="2">
    <source>
        <dbReference type="EMBL" id="CAJ0584045.1"/>
    </source>
</evidence>
<keyword evidence="1" id="KW-0472">Membrane</keyword>
<feature type="transmembrane region" description="Helical" evidence="1">
    <location>
        <begin position="44"/>
        <end position="68"/>
    </location>
</feature>
<evidence type="ECO:0000256" key="1">
    <source>
        <dbReference type="SAM" id="Phobius"/>
    </source>
</evidence>
<accession>A0AA36G9D7</accession>
<organism evidence="2 3">
    <name type="scientific">Mesorhabditis spiculigera</name>
    <dbReference type="NCBI Taxonomy" id="96644"/>
    <lineage>
        <taxon>Eukaryota</taxon>
        <taxon>Metazoa</taxon>
        <taxon>Ecdysozoa</taxon>
        <taxon>Nematoda</taxon>
        <taxon>Chromadorea</taxon>
        <taxon>Rhabditida</taxon>
        <taxon>Rhabditina</taxon>
        <taxon>Rhabditomorpha</taxon>
        <taxon>Rhabditoidea</taxon>
        <taxon>Rhabditidae</taxon>
        <taxon>Mesorhabditinae</taxon>
        <taxon>Mesorhabditis</taxon>
    </lineage>
</organism>